<dbReference type="EMBL" id="JAUEPS010000002">
    <property type="protein sequence ID" value="KAK0468046.1"/>
    <property type="molecule type" value="Genomic_DNA"/>
</dbReference>
<evidence type="ECO:0000313" key="3">
    <source>
        <dbReference type="Proteomes" id="UP001175211"/>
    </source>
</evidence>
<feature type="transmembrane region" description="Helical" evidence="1">
    <location>
        <begin position="12"/>
        <end position="29"/>
    </location>
</feature>
<evidence type="ECO:0000256" key="1">
    <source>
        <dbReference type="SAM" id="Phobius"/>
    </source>
</evidence>
<dbReference type="Proteomes" id="UP001175211">
    <property type="component" value="Unassembled WGS sequence"/>
</dbReference>
<name>A0AA39NLV4_ARMTA</name>
<keyword evidence="3" id="KW-1185">Reference proteome</keyword>
<proteinExistence type="predicted"/>
<reference evidence="2" key="1">
    <citation type="submission" date="2023-06" db="EMBL/GenBank/DDBJ databases">
        <authorList>
            <consortium name="Lawrence Berkeley National Laboratory"/>
            <person name="Ahrendt S."/>
            <person name="Sahu N."/>
            <person name="Indic B."/>
            <person name="Wong-Bajracharya J."/>
            <person name="Merenyi Z."/>
            <person name="Ke H.-M."/>
            <person name="Monk M."/>
            <person name="Kocsube S."/>
            <person name="Drula E."/>
            <person name="Lipzen A."/>
            <person name="Balint B."/>
            <person name="Henrissat B."/>
            <person name="Andreopoulos B."/>
            <person name="Martin F.M."/>
            <person name="Harder C.B."/>
            <person name="Rigling D."/>
            <person name="Ford K.L."/>
            <person name="Foster G.D."/>
            <person name="Pangilinan J."/>
            <person name="Papanicolaou A."/>
            <person name="Barry K."/>
            <person name="LaButti K."/>
            <person name="Viragh M."/>
            <person name="Koriabine M."/>
            <person name="Yan M."/>
            <person name="Riley R."/>
            <person name="Champramary S."/>
            <person name="Plett K.L."/>
            <person name="Tsai I.J."/>
            <person name="Slot J."/>
            <person name="Sipos G."/>
            <person name="Plett J."/>
            <person name="Nagy L.G."/>
            <person name="Grigoriev I.V."/>
        </authorList>
    </citation>
    <scope>NUCLEOTIDE SEQUENCE</scope>
    <source>
        <strain evidence="2">CCBAS 213</strain>
    </source>
</reference>
<keyword evidence="1" id="KW-1133">Transmembrane helix</keyword>
<accession>A0AA39NLV4</accession>
<feature type="transmembrane region" description="Helical" evidence="1">
    <location>
        <begin position="72"/>
        <end position="95"/>
    </location>
</feature>
<dbReference type="RefSeq" id="XP_060338321.1">
    <property type="nucleotide sequence ID" value="XM_060482144.1"/>
</dbReference>
<keyword evidence="1" id="KW-0812">Transmembrane</keyword>
<organism evidence="2 3">
    <name type="scientific">Armillaria tabescens</name>
    <name type="common">Ringless honey mushroom</name>
    <name type="synonym">Agaricus tabescens</name>
    <dbReference type="NCBI Taxonomy" id="1929756"/>
    <lineage>
        <taxon>Eukaryota</taxon>
        <taxon>Fungi</taxon>
        <taxon>Dikarya</taxon>
        <taxon>Basidiomycota</taxon>
        <taxon>Agaricomycotina</taxon>
        <taxon>Agaricomycetes</taxon>
        <taxon>Agaricomycetidae</taxon>
        <taxon>Agaricales</taxon>
        <taxon>Marasmiineae</taxon>
        <taxon>Physalacriaceae</taxon>
        <taxon>Desarmillaria</taxon>
    </lineage>
</organism>
<dbReference type="GeneID" id="85365692"/>
<feature type="transmembrane region" description="Helical" evidence="1">
    <location>
        <begin position="107"/>
        <end position="131"/>
    </location>
</feature>
<evidence type="ECO:0000313" key="2">
    <source>
        <dbReference type="EMBL" id="KAK0468046.1"/>
    </source>
</evidence>
<gene>
    <name evidence="2" type="ORF">EV420DRAFT_443141</name>
</gene>
<feature type="transmembrane region" description="Helical" evidence="1">
    <location>
        <begin position="36"/>
        <end position="60"/>
    </location>
</feature>
<dbReference type="AlphaFoldDB" id="A0AA39NLV4"/>
<comment type="caution">
    <text evidence="2">The sequence shown here is derived from an EMBL/GenBank/DDBJ whole genome shotgun (WGS) entry which is preliminary data.</text>
</comment>
<protein>
    <submittedName>
        <fullName evidence="2">Uncharacterized protein</fullName>
    </submittedName>
</protein>
<sequence length="144" mass="16400">MFASSPTFEYPFWGFVLSIFSDVAVLQRLRQGSMVAVLFLLNCTSTALHIVVARSLLFLAADVKAMDFLDAYSLFMTADNIIMCIVFFLIQLFFLSRIYFLRPNGHWMLGALVLCSTGYICGWNCVVYFQYTLKSDGTMFPFQS</sequence>
<keyword evidence="1" id="KW-0472">Membrane</keyword>